<reference evidence="9" key="1">
    <citation type="submission" date="2013-04" db="EMBL/GenBank/DDBJ databases">
        <authorList>
            <person name="Qu J."/>
            <person name="Murali S.C."/>
            <person name="Bandaranaike D."/>
            <person name="Bellair M."/>
            <person name="Blankenburg K."/>
            <person name="Chao H."/>
            <person name="Dinh H."/>
            <person name="Doddapaneni H."/>
            <person name="Downs B."/>
            <person name="Dugan-Rocha S."/>
            <person name="Elkadiri S."/>
            <person name="Gnanaolivu R.D."/>
            <person name="Hernandez B."/>
            <person name="Javaid M."/>
            <person name="Jayaseelan J.C."/>
            <person name="Lee S."/>
            <person name="Li M."/>
            <person name="Ming W."/>
            <person name="Munidasa M."/>
            <person name="Muniz J."/>
            <person name="Nguyen L."/>
            <person name="Ongeri F."/>
            <person name="Osuji N."/>
            <person name="Pu L.-L."/>
            <person name="Puazo M."/>
            <person name="Qu C."/>
            <person name="Quiroz J."/>
            <person name="Raj R."/>
            <person name="Weissenberger G."/>
            <person name="Xin Y."/>
            <person name="Zou X."/>
            <person name="Han Y."/>
            <person name="Richards S."/>
            <person name="Worley K."/>
            <person name="Muzny D."/>
            <person name="Gibbs R."/>
        </authorList>
    </citation>
    <scope>NUCLEOTIDE SEQUENCE</scope>
    <source>
        <strain evidence="9">Sampled in the wild</strain>
    </source>
</reference>
<dbReference type="PANTHER" id="PTHR16172:SF35">
    <property type="entry name" value="MAJOR FACILITATOR SUPERFAMILY (MFS) PROFILE DOMAIN-CONTAINING PROTEIN"/>
    <property type="match status" value="1"/>
</dbReference>
<dbReference type="AlphaFoldDB" id="A0A8K0KC29"/>
<evidence type="ECO:0000256" key="7">
    <source>
        <dbReference type="SAM" id="Phobius"/>
    </source>
</evidence>
<comment type="similarity">
    <text evidence="2">Belongs to the major facilitator superfamily. MFSD6 family.</text>
</comment>
<feature type="region of interest" description="Disordered" evidence="6">
    <location>
        <begin position="228"/>
        <end position="273"/>
    </location>
</feature>
<feature type="compositionally biased region" description="Basic and acidic residues" evidence="6">
    <location>
        <begin position="228"/>
        <end position="257"/>
    </location>
</feature>
<dbReference type="PROSITE" id="PS50850">
    <property type="entry name" value="MFS"/>
    <property type="match status" value="1"/>
</dbReference>
<feature type="transmembrane region" description="Helical" evidence="7">
    <location>
        <begin position="6"/>
        <end position="24"/>
    </location>
</feature>
<evidence type="ECO:0000313" key="9">
    <source>
        <dbReference type="EMBL" id="KAG8232404.1"/>
    </source>
</evidence>
<dbReference type="GO" id="GO:0022857">
    <property type="term" value="F:transmembrane transporter activity"/>
    <property type="evidence" value="ECO:0007669"/>
    <property type="project" value="InterPro"/>
</dbReference>
<feature type="domain" description="Major facilitator superfamily (MFS) profile" evidence="8">
    <location>
        <begin position="43"/>
        <end position="273"/>
    </location>
</feature>
<keyword evidence="3 7" id="KW-0812">Transmembrane</keyword>
<sequence>PAFYLYAALKVICGLLVLTIDLEFKAPAEHIVKDVMKALKNLELVAILGASLALGAAWGFLEGFLFWLLQDLGASRTLMGLTVTVGGAAGLPLLALAGPITAKIGYHAVIAISFIVYAIRLLGYSLLVNPWLCLVFEAMEGVTSSLATTAAITAVASRSTTSTDSSLQGLLGGLYYGVGRGIGSLIGGLLMGAVGTRTTFQMFSGTCAVVGVVYLVLSRFVLNHPGRVDKNKGSEEATKEEGKKQEDMTKETNECKEMNVIANEPDINKDPVL</sequence>
<evidence type="ECO:0000313" key="10">
    <source>
        <dbReference type="Proteomes" id="UP000792457"/>
    </source>
</evidence>
<evidence type="ECO:0000256" key="4">
    <source>
        <dbReference type="ARBA" id="ARBA00022989"/>
    </source>
</evidence>
<feature type="transmembrane region" description="Helical" evidence="7">
    <location>
        <begin position="44"/>
        <end position="66"/>
    </location>
</feature>
<dbReference type="PANTHER" id="PTHR16172">
    <property type="entry name" value="MAJOR FACILITATOR SUPERFAMILY DOMAIN-CONTAINING PROTEIN 6-LIKE"/>
    <property type="match status" value="1"/>
</dbReference>
<keyword evidence="5 7" id="KW-0472">Membrane</keyword>
<feature type="transmembrane region" description="Helical" evidence="7">
    <location>
        <begin position="173"/>
        <end position="194"/>
    </location>
</feature>
<keyword evidence="10" id="KW-1185">Reference proteome</keyword>
<evidence type="ECO:0000256" key="2">
    <source>
        <dbReference type="ARBA" id="ARBA00005241"/>
    </source>
</evidence>
<dbReference type="OrthoDB" id="10061976at2759"/>
<feature type="transmembrane region" description="Helical" evidence="7">
    <location>
        <begin position="104"/>
        <end position="122"/>
    </location>
</feature>
<feature type="transmembrane region" description="Helical" evidence="7">
    <location>
        <begin position="142"/>
        <end position="161"/>
    </location>
</feature>
<feature type="transmembrane region" description="Helical" evidence="7">
    <location>
        <begin position="200"/>
        <end position="222"/>
    </location>
</feature>
<proteinExistence type="inferred from homology"/>
<dbReference type="InterPro" id="IPR024989">
    <property type="entry name" value="MFS_assoc_dom"/>
</dbReference>
<dbReference type="GO" id="GO:0016020">
    <property type="term" value="C:membrane"/>
    <property type="evidence" value="ECO:0007669"/>
    <property type="project" value="UniProtKB-SubCell"/>
</dbReference>
<dbReference type="Proteomes" id="UP000792457">
    <property type="component" value="Unassembled WGS sequence"/>
</dbReference>
<evidence type="ECO:0000259" key="8">
    <source>
        <dbReference type="PROSITE" id="PS50850"/>
    </source>
</evidence>
<feature type="transmembrane region" description="Helical" evidence="7">
    <location>
        <begin position="78"/>
        <end position="97"/>
    </location>
</feature>
<dbReference type="EMBL" id="KZ308616">
    <property type="protein sequence ID" value="KAG8232404.1"/>
    <property type="molecule type" value="Genomic_DNA"/>
</dbReference>
<dbReference type="InterPro" id="IPR051717">
    <property type="entry name" value="MFS_MFSD6"/>
</dbReference>
<evidence type="ECO:0000256" key="1">
    <source>
        <dbReference type="ARBA" id="ARBA00004141"/>
    </source>
</evidence>
<evidence type="ECO:0000256" key="3">
    <source>
        <dbReference type="ARBA" id="ARBA00022692"/>
    </source>
</evidence>
<evidence type="ECO:0000256" key="6">
    <source>
        <dbReference type="SAM" id="MobiDB-lite"/>
    </source>
</evidence>
<feature type="non-terminal residue" evidence="9">
    <location>
        <position position="273"/>
    </location>
</feature>
<organism evidence="9 10">
    <name type="scientific">Ladona fulva</name>
    <name type="common">Scarce chaser dragonfly</name>
    <name type="synonym">Libellula fulva</name>
    <dbReference type="NCBI Taxonomy" id="123851"/>
    <lineage>
        <taxon>Eukaryota</taxon>
        <taxon>Metazoa</taxon>
        <taxon>Ecdysozoa</taxon>
        <taxon>Arthropoda</taxon>
        <taxon>Hexapoda</taxon>
        <taxon>Insecta</taxon>
        <taxon>Pterygota</taxon>
        <taxon>Palaeoptera</taxon>
        <taxon>Odonata</taxon>
        <taxon>Epiprocta</taxon>
        <taxon>Anisoptera</taxon>
        <taxon>Libelluloidea</taxon>
        <taxon>Libellulidae</taxon>
        <taxon>Ladona</taxon>
    </lineage>
</organism>
<dbReference type="Pfam" id="PF12832">
    <property type="entry name" value="MFS_1_like"/>
    <property type="match status" value="1"/>
</dbReference>
<gene>
    <name evidence="9" type="ORF">J437_LFUL013975</name>
</gene>
<comment type="caution">
    <text evidence="9">The sequence shown here is derived from an EMBL/GenBank/DDBJ whole genome shotgun (WGS) entry which is preliminary data.</text>
</comment>
<name>A0A8K0KC29_LADFU</name>
<keyword evidence="4 7" id="KW-1133">Transmembrane helix</keyword>
<comment type="subcellular location">
    <subcellularLocation>
        <location evidence="1">Membrane</location>
        <topology evidence="1">Multi-pass membrane protein</topology>
    </subcellularLocation>
</comment>
<dbReference type="InterPro" id="IPR036259">
    <property type="entry name" value="MFS_trans_sf"/>
</dbReference>
<dbReference type="Gene3D" id="1.20.1250.20">
    <property type="entry name" value="MFS general substrate transporter like domains"/>
    <property type="match status" value="1"/>
</dbReference>
<dbReference type="SUPFAM" id="SSF103473">
    <property type="entry name" value="MFS general substrate transporter"/>
    <property type="match status" value="1"/>
</dbReference>
<accession>A0A8K0KC29</accession>
<evidence type="ECO:0000256" key="5">
    <source>
        <dbReference type="ARBA" id="ARBA00023136"/>
    </source>
</evidence>
<reference evidence="9" key="2">
    <citation type="submission" date="2017-10" db="EMBL/GenBank/DDBJ databases">
        <title>Ladona fulva Genome sequencing and assembly.</title>
        <authorList>
            <person name="Murali S."/>
            <person name="Richards S."/>
            <person name="Bandaranaike D."/>
            <person name="Bellair M."/>
            <person name="Blankenburg K."/>
            <person name="Chao H."/>
            <person name="Dinh H."/>
            <person name="Doddapaneni H."/>
            <person name="Dugan-Rocha S."/>
            <person name="Elkadiri S."/>
            <person name="Gnanaolivu R."/>
            <person name="Hernandez B."/>
            <person name="Skinner E."/>
            <person name="Javaid M."/>
            <person name="Lee S."/>
            <person name="Li M."/>
            <person name="Ming W."/>
            <person name="Munidasa M."/>
            <person name="Muniz J."/>
            <person name="Nguyen L."/>
            <person name="Hughes D."/>
            <person name="Osuji N."/>
            <person name="Pu L.-L."/>
            <person name="Puazo M."/>
            <person name="Qu C."/>
            <person name="Quiroz J."/>
            <person name="Raj R."/>
            <person name="Weissenberger G."/>
            <person name="Xin Y."/>
            <person name="Zou X."/>
            <person name="Han Y."/>
            <person name="Worley K."/>
            <person name="Muzny D."/>
            <person name="Gibbs R."/>
        </authorList>
    </citation>
    <scope>NUCLEOTIDE SEQUENCE</scope>
    <source>
        <strain evidence="9">Sampled in the wild</strain>
    </source>
</reference>
<dbReference type="InterPro" id="IPR020846">
    <property type="entry name" value="MFS_dom"/>
</dbReference>
<protein>
    <recommendedName>
        <fullName evidence="8">Major facilitator superfamily (MFS) profile domain-containing protein</fullName>
    </recommendedName>
</protein>